<dbReference type="PROSITE" id="PS50972">
    <property type="entry name" value="PTERIN_BINDING"/>
    <property type="match status" value="1"/>
</dbReference>
<feature type="region of interest" description="Disordered" evidence="3">
    <location>
        <begin position="1"/>
        <end position="33"/>
    </location>
</feature>
<dbReference type="SUPFAM" id="SSF51717">
    <property type="entry name" value="Dihydropteroate synthetase-like"/>
    <property type="match status" value="1"/>
</dbReference>
<sequence>MTNADDRGVEGSSVRSDPAESTVSRTPEASMGVPPVAASVATAGTPCASEASVAITSEPAEQLAPRPLPDTRTRVLVMGIVNRTQDSFFDEGRTWGLDAAVRAGISAAEAGADLIDVGGVKFAPGEPLPAAEEIDRVVPVISALRRELPAHVLLSVDTFHAVVAEASIAAGADLINDTTGLSDPQMAATVARTGASLVITHSVAAPRQAYPRPQYDDVAEEVREFLAARLERALEAGIDRERIVLDPGPDLNKSTLQTLEVLRDWSEYTAFGLPVLAALSRKDVIGESLGLPKEERLEGSLAAAAWAVHQGARILRVHDVQATARFVQMLEVMAGWRDPAGPLVHNT</sequence>
<comment type="pathway">
    <text evidence="2">Cofactor biosynthesis; tetrahydrofolate biosynthesis; 7,8-dihydrofolate from 2-amino-4-hydroxy-6-hydroxymethyl-7,8-dihydropteridine diphosphate and 4-aminobenzoate: step 1/2.</text>
</comment>
<dbReference type="InterPro" id="IPR011005">
    <property type="entry name" value="Dihydropteroate_synth-like_sf"/>
</dbReference>
<dbReference type="Pfam" id="PF00809">
    <property type="entry name" value="Pterin_bind"/>
    <property type="match status" value="1"/>
</dbReference>
<comment type="caution">
    <text evidence="5">The sequence shown here is derived from an EMBL/GenBank/DDBJ whole genome shotgun (WGS) entry which is preliminary data.</text>
</comment>
<keyword evidence="2" id="KW-0289">Folate biosynthesis</keyword>
<evidence type="ECO:0000313" key="5">
    <source>
        <dbReference type="EMBL" id="MFC5296000.1"/>
    </source>
</evidence>
<evidence type="ECO:0000256" key="1">
    <source>
        <dbReference type="ARBA" id="ARBA00009503"/>
    </source>
</evidence>
<keyword evidence="6" id="KW-1185">Reference proteome</keyword>
<comment type="function">
    <text evidence="2">Catalyzes the condensation of para-aminobenzoate (pABA) with 6-hydroxymethyl-7,8-dihydropterin diphosphate (DHPt-PP) to form 7,8-dihydropteroate (H2Pte), the immediate precursor of folate derivatives.</text>
</comment>
<dbReference type="RefSeq" id="WP_226850590.1">
    <property type="nucleotide sequence ID" value="NZ_BAAAIR010000045.1"/>
</dbReference>
<dbReference type="CDD" id="cd00739">
    <property type="entry name" value="DHPS"/>
    <property type="match status" value="1"/>
</dbReference>
<comment type="similarity">
    <text evidence="1 2">Belongs to the DHPS family.</text>
</comment>
<gene>
    <name evidence="5" type="primary">folP</name>
    <name evidence="5" type="ORF">ACFPK8_00570</name>
</gene>
<dbReference type="PANTHER" id="PTHR20941:SF8">
    <property type="entry name" value="INACTIVE DIHYDROPTEROATE SYNTHASE 2"/>
    <property type="match status" value="1"/>
</dbReference>
<reference evidence="6" key="1">
    <citation type="journal article" date="2019" name="Int. J. Syst. Evol. Microbiol.">
        <title>The Global Catalogue of Microorganisms (GCM) 10K type strain sequencing project: providing services to taxonomists for standard genome sequencing and annotation.</title>
        <authorList>
            <consortium name="The Broad Institute Genomics Platform"/>
            <consortium name="The Broad Institute Genome Sequencing Center for Infectious Disease"/>
            <person name="Wu L."/>
            <person name="Ma J."/>
        </authorList>
    </citation>
    <scope>NUCLEOTIDE SEQUENCE [LARGE SCALE GENOMIC DNA]</scope>
    <source>
        <strain evidence="6">CGMCC 1.16455</strain>
    </source>
</reference>
<keyword evidence="2" id="KW-0460">Magnesium</keyword>
<feature type="compositionally biased region" description="Polar residues" evidence="3">
    <location>
        <begin position="13"/>
        <end position="27"/>
    </location>
</feature>
<name>A0ABW0FDQ3_9MICO</name>
<organism evidence="5 6">
    <name type="scientific">Brachybacterium tyrofermentans</name>
    <dbReference type="NCBI Taxonomy" id="47848"/>
    <lineage>
        <taxon>Bacteria</taxon>
        <taxon>Bacillati</taxon>
        <taxon>Actinomycetota</taxon>
        <taxon>Actinomycetes</taxon>
        <taxon>Micrococcales</taxon>
        <taxon>Dermabacteraceae</taxon>
        <taxon>Brachybacterium</taxon>
    </lineage>
</organism>
<dbReference type="GeneID" id="303298267"/>
<dbReference type="EC" id="2.5.1.15" evidence="2"/>
<dbReference type="InterPro" id="IPR000489">
    <property type="entry name" value="Pterin-binding_dom"/>
</dbReference>
<dbReference type="GO" id="GO:0004156">
    <property type="term" value="F:dihydropteroate synthase activity"/>
    <property type="evidence" value="ECO:0007669"/>
    <property type="project" value="UniProtKB-EC"/>
</dbReference>
<evidence type="ECO:0000256" key="2">
    <source>
        <dbReference type="RuleBase" id="RU361205"/>
    </source>
</evidence>
<dbReference type="PANTHER" id="PTHR20941">
    <property type="entry name" value="FOLATE SYNTHESIS PROTEINS"/>
    <property type="match status" value="1"/>
</dbReference>
<keyword evidence="2" id="KW-0479">Metal-binding</keyword>
<comment type="cofactor">
    <cofactor evidence="2">
        <name>Mg(2+)</name>
        <dbReference type="ChEBI" id="CHEBI:18420"/>
    </cofactor>
</comment>
<dbReference type="InterPro" id="IPR006390">
    <property type="entry name" value="DHP_synth_dom"/>
</dbReference>
<proteinExistence type="inferred from homology"/>
<keyword evidence="2 5" id="KW-0808">Transferase</keyword>
<dbReference type="Proteomes" id="UP001595937">
    <property type="component" value="Unassembled WGS sequence"/>
</dbReference>
<feature type="domain" description="Pterin-binding" evidence="4">
    <location>
        <begin position="75"/>
        <end position="328"/>
    </location>
</feature>
<dbReference type="PROSITE" id="PS00792">
    <property type="entry name" value="DHPS_1"/>
    <property type="match status" value="1"/>
</dbReference>
<dbReference type="NCBIfam" id="TIGR01496">
    <property type="entry name" value="DHPS"/>
    <property type="match status" value="1"/>
</dbReference>
<dbReference type="InterPro" id="IPR045031">
    <property type="entry name" value="DHP_synth-like"/>
</dbReference>
<protein>
    <recommendedName>
        <fullName evidence="2">Dihydropteroate synthase</fullName>
        <shortName evidence="2">DHPS</shortName>
        <ecNumber evidence="2">2.5.1.15</ecNumber>
    </recommendedName>
    <alternativeName>
        <fullName evidence="2">Dihydropteroate pyrophosphorylase</fullName>
    </alternativeName>
</protein>
<dbReference type="EMBL" id="JBHSLN010000003">
    <property type="protein sequence ID" value="MFC5296000.1"/>
    <property type="molecule type" value="Genomic_DNA"/>
</dbReference>
<dbReference type="Gene3D" id="3.20.20.20">
    <property type="entry name" value="Dihydropteroate synthase-like"/>
    <property type="match status" value="1"/>
</dbReference>
<accession>A0ABW0FDQ3</accession>
<evidence type="ECO:0000313" key="6">
    <source>
        <dbReference type="Proteomes" id="UP001595937"/>
    </source>
</evidence>
<evidence type="ECO:0000259" key="4">
    <source>
        <dbReference type="PROSITE" id="PS50972"/>
    </source>
</evidence>
<evidence type="ECO:0000256" key="3">
    <source>
        <dbReference type="SAM" id="MobiDB-lite"/>
    </source>
</evidence>